<name>A0A2T2N0L0_CORCC</name>
<proteinExistence type="predicted"/>
<accession>A0A2T2N0L0</accession>
<evidence type="ECO:0000256" key="1">
    <source>
        <dbReference type="SAM" id="MobiDB-lite"/>
    </source>
</evidence>
<protein>
    <recommendedName>
        <fullName evidence="4">Myb-like domain-containing protein</fullName>
    </recommendedName>
</protein>
<feature type="region of interest" description="Disordered" evidence="1">
    <location>
        <begin position="64"/>
        <end position="88"/>
    </location>
</feature>
<organism evidence="2 3">
    <name type="scientific">Corynespora cassiicola Philippines</name>
    <dbReference type="NCBI Taxonomy" id="1448308"/>
    <lineage>
        <taxon>Eukaryota</taxon>
        <taxon>Fungi</taxon>
        <taxon>Dikarya</taxon>
        <taxon>Ascomycota</taxon>
        <taxon>Pezizomycotina</taxon>
        <taxon>Dothideomycetes</taxon>
        <taxon>Pleosporomycetidae</taxon>
        <taxon>Pleosporales</taxon>
        <taxon>Corynesporascaceae</taxon>
        <taxon>Corynespora</taxon>
    </lineage>
</organism>
<reference evidence="2 3" key="1">
    <citation type="journal article" date="2018" name="Front. Microbiol.">
        <title>Genome-Wide Analysis of Corynespora cassiicola Leaf Fall Disease Putative Effectors.</title>
        <authorList>
            <person name="Lopez D."/>
            <person name="Ribeiro S."/>
            <person name="Label P."/>
            <person name="Fumanal B."/>
            <person name="Venisse J.S."/>
            <person name="Kohler A."/>
            <person name="de Oliveira R.R."/>
            <person name="Labutti K."/>
            <person name="Lipzen A."/>
            <person name="Lail K."/>
            <person name="Bauer D."/>
            <person name="Ohm R.A."/>
            <person name="Barry K.W."/>
            <person name="Spatafora J."/>
            <person name="Grigoriev I.V."/>
            <person name="Martin F.M."/>
            <person name="Pujade-Renaud V."/>
        </authorList>
    </citation>
    <scope>NUCLEOTIDE SEQUENCE [LARGE SCALE GENOMIC DNA]</scope>
    <source>
        <strain evidence="2 3">Philippines</strain>
    </source>
</reference>
<keyword evidence="3" id="KW-1185">Reference proteome</keyword>
<dbReference type="Proteomes" id="UP000240883">
    <property type="component" value="Unassembled WGS sequence"/>
</dbReference>
<evidence type="ECO:0008006" key="4">
    <source>
        <dbReference type="Google" id="ProtNLM"/>
    </source>
</evidence>
<sequence>MSSRSLFRNSEDYTEDEIGVLKQLKEQYPRDSWVCIRRKFISESTRERSAHSLARQWRKTRKNYKSSLRNNDVGSAPGNDAPDDRTKSSFSVELFRKPTPNPLPRTNNSHQKELVTSLPTCRETLRVENFDRYLDFANLQL</sequence>
<dbReference type="AlphaFoldDB" id="A0A2T2N0L0"/>
<gene>
    <name evidence="2" type="ORF">BS50DRAFT_595025</name>
</gene>
<dbReference type="EMBL" id="KZ678174">
    <property type="protein sequence ID" value="PSN58980.1"/>
    <property type="molecule type" value="Genomic_DNA"/>
</dbReference>
<evidence type="ECO:0000313" key="2">
    <source>
        <dbReference type="EMBL" id="PSN58980.1"/>
    </source>
</evidence>
<evidence type="ECO:0000313" key="3">
    <source>
        <dbReference type="Proteomes" id="UP000240883"/>
    </source>
</evidence>